<feature type="compositionally biased region" description="Low complexity" evidence="1">
    <location>
        <begin position="15"/>
        <end position="39"/>
    </location>
</feature>
<organism evidence="2 3">
    <name type="scientific">Gigaspora margarita</name>
    <dbReference type="NCBI Taxonomy" id="4874"/>
    <lineage>
        <taxon>Eukaryota</taxon>
        <taxon>Fungi</taxon>
        <taxon>Fungi incertae sedis</taxon>
        <taxon>Mucoromycota</taxon>
        <taxon>Glomeromycotina</taxon>
        <taxon>Glomeromycetes</taxon>
        <taxon>Diversisporales</taxon>
        <taxon>Gigasporaceae</taxon>
        <taxon>Gigaspora</taxon>
    </lineage>
</organism>
<protein>
    <submittedName>
        <fullName evidence="2">Uncharacterized protein</fullName>
    </submittedName>
</protein>
<dbReference type="AlphaFoldDB" id="A0A8H4AHZ4"/>
<accession>A0A8H4AHZ4</accession>
<evidence type="ECO:0000313" key="3">
    <source>
        <dbReference type="Proteomes" id="UP000439903"/>
    </source>
</evidence>
<reference evidence="2 3" key="1">
    <citation type="journal article" date="2019" name="Environ. Microbiol.">
        <title>At the nexus of three kingdoms: the genome of the mycorrhizal fungus Gigaspora margarita provides insights into plant, endobacterial and fungal interactions.</title>
        <authorList>
            <person name="Venice F."/>
            <person name="Ghignone S."/>
            <person name="Salvioli di Fossalunga A."/>
            <person name="Amselem J."/>
            <person name="Novero M."/>
            <person name="Xianan X."/>
            <person name="Sedzielewska Toro K."/>
            <person name="Morin E."/>
            <person name="Lipzen A."/>
            <person name="Grigoriev I.V."/>
            <person name="Henrissat B."/>
            <person name="Martin F.M."/>
            <person name="Bonfante P."/>
        </authorList>
    </citation>
    <scope>NUCLEOTIDE SEQUENCE [LARGE SCALE GENOMIC DNA]</scope>
    <source>
        <strain evidence="2 3">BEG34</strain>
    </source>
</reference>
<evidence type="ECO:0000313" key="2">
    <source>
        <dbReference type="EMBL" id="KAF0497546.1"/>
    </source>
</evidence>
<keyword evidence="3" id="KW-1185">Reference proteome</keyword>
<evidence type="ECO:0000256" key="1">
    <source>
        <dbReference type="SAM" id="MobiDB-lite"/>
    </source>
</evidence>
<name>A0A8H4AHZ4_GIGMA</name>
<gene>
    <name evidence="2" type="ORF">F8M41_020675</name>
</gene>
<dbReference type="EMBL" id="WTPW01000577">
    <property type="protein sequence ID" value="KAF0497546.1"/>
    <property type="molecule type" value="Genomic_DNA"/>
</dbReference>
<dbReference type="Proteomes" id="UP000439903">
    <property type="component" value="Unassembled WGS sequence"/>
</dbReference>
<proteinExistence type="predicted"/>
<comment type="caution">
    <text evidence="2">The sequence shown here is derived from an EMBL/GenBank/DDBJ whole genome shotgun (WGS) entry which is preliminary data.</text>
</comment>
<feature type="region of interest" description="Disordered" evidence="1">
    <location>
        <begin position="1"/>
        <end position="41"/>
    </location>
</feature>
<sequence length="87" mass="9962">MSNNQIQRPQNISGPQNNNNQIQRPQNISGQQNINNQFQMLQNTEDFTATQQHIDIINGSTRILDVENRTQQSTQFSTTLFSGIPFQ</sequence>
<feature type="compositionally biased region" description="Polar residues" evidence="1">
    <location>
        <begin position="1"/>
        <end position="14"/>
    </location>
</feature>